<dbReference type="SUPFAM" id="SSF53474">
    <property type="entry name" value="alpha/beta-Hydrolases"/>
    <property type="match status" value="1"/>
</dbReference>
<protein>
    <submittedName>
        <fullName evidence="2">Alpha/beta fold hydrolase</fullName>
    </submittedName>
</protein>
<feature type="region of interest" description="Disordered" evidence="1">
    <location>
        <begin position="1"/>
        <end position="20"/>
    </location>
</feature>
<sequence length="86" mass="9052">MSLTVRTGPGIDEHRPDLDGYGRIDAPVTLLVGSESENTRPYGPPFAAVAAAMPRARVARLPGQGHLAHLTGPDVLSRAINEALRG</sequence>
<dbReference type="EMBL" id="JBHTIW010000019">
    <property type="protein sequence ID" value="MFD0922205.1"/>
    <property type="molecule type" value="Genomic_DNA"/>
</dbReference>
<keyword evidence="2" id="KW-0378">Hydrolase</keyword>
<dbReference type="GO" id="GO:0016787">
    <property type="term" value="F:hydrolase activity"/>
    <property type="evidence" value="ECO:0007669"/>
    <property type="project" value="UniProtKB-KW"/>
</dbReference>
<evidence type="ECO:0000313" key="3">
    <source>
        <dbReference type="Proteomes" id="UP001597018"/>
    </source>
</evidence>
<gene>
    <name evidence="2" type="ORF">ACFQ16_20875</name>
</gene>
<reference evidence="3" key="1">
    <citation type="journal article" date="2019" name="Int. J. Syst. Evol. Microbiol.">
        <title>The Global Catalogue of Microorganisms (GCM) 10K type strain sequencing project: providing services to taxonomists for standard genome sequencing and annotation.</title>
        <authorList>
            <consortium name="The Broad Institute Genomics Platform"/>
            <consortium name="The Broad Institute Genome Sequencing Center for Infectious Disease"/>
            <person name="Wu L."/>
            <person name="Ma J."/>
        </authorList>
    </citation>
    <scope>NUCLEOTIDE SEQUENCE [LARGE SCALE GENOMIC DNA]</scope>
    <source>
        <strain evidence="3">CCUG 56401</strain>
    </source>
</reference>
<dbReference type="RefSeq" id="WP_263249012.1">
    <property type="nucleotide sequence ID" value="NZ_BAABLT010000004.1"/>
</dbReference>
<accession>A0ABW3FZ87</accession>
<comment type="caution">
    <text evidence="2">The sequence shown here is derived from an EMBL/GenBank/DDBJ whole genome shotgun (WGS) entry which is preliminary data.</text>
</comment>
<feature type="compositionally biased region" description="Basic and acidic residues" evidence="1">
    <location>
        <begin position="11"/>
        <end position="20"/>
    </location>
</feature>
<evidence type="ECO:0000313" key="2">
    <source>
        <dbReference type="EMBL" id="MFD0922205.1"/>
    </source>
</evidence>
<dbReference type="InterPro" id="IPR029058">
    <property type="entry name" value="AB_hydrolase_fold"/>
</dbReference>
<dbReference type="Proteomes" id="UP001597018">
    <property type="component" value="Unassembled WGS sequence"/>
</dbReference>
<keyword evidence="3" id="KW-1185">Reference proteome</keyword>
<dbReference type="Gene3D" id="3.40.50.1820">
    <property type="entry name" value="alpha/beta hydrolase"/>
    <property type="match status" value="1"/>
</dbReference>
<proteinExistence type="predicted"/>
<organism evidence="2 3">
    <name type="scientific">Saccharopolyspora rosea</name>
    <dbReference type="NCBI Taxonomy" id="524884"/>
    <lineage>
        <taxon>Bacteria</taxon>
        <taxon>Bacillati</taxon>
        <taxon>Actinomycetota</taxon>
        <taxon>Actinomycetes</taxon>
        <taxon>Pseudonocardiales</taxon>
        <taxon>Pseudonocardiaceae</taxon>
        <taxon>Saccharopolyspora</taxon>
    </lineage>
</organism>
<evidence type="ECO:0000256" key="1">
    <source>
        <dbReference type="SAM" id="MobiDB-lite"/>
    </source>
</evidence>
<name>A0ABW3FZ87_9PSEU</name>